<keyword evidence="3" id="KW-1185">Reference proteome</keyword>
<feature type="compositionally biased region" description="Basic and acidic residues" evidence="1">
    <location>
        <begin position="1"/>
        <end position="10"/>
    </location>
</feature>
<dbReference type="RefSeq" id="WP_255612809.1">
    <property type="nucleotide sequence ID" value="NZ_JAYJJR010000024.1"/>
</dbReference>
<sequence length="40" mass="4231">MTTSKRDASKASKLLSNPKTPKNVKSVAASDLSQAKKKGK</sequence>
<gene>
    <name evidence="2" type="ORF">K6T79_23080</name>
</gene>
<evidence type="ECO:0000313" key="3">
    <source>
        <dbReference type="Proteomes" id="UP001299596"/>
    </source>
</evidence>
<organism evidence="2 3">
    <name type="scientific">[Mycobacterium] crassicus</name>
    <dbReference type="NCBI Taxonomy" id="2872309"/>
    <lineage>
        <taxon>Bacteria</taxon>
        <taxon>Bacillati</taxon>
        <taxon>Actinomycetota</taxon>
        <taxon>Actinomycetes</taxon>
        <taxon>Mycobacteriales</taxon>
        <taxon>Mycobacteriaceae</taxon>
        <taxon>Mycolicibacter</taxon>
    </lineage>
</organism>
<comment type="caution">
    <text evidence="2">The sequence shown here is derived from an EMBL/GenBank/DDBJ whole genome shotgun (WGS) entry which is preliminary data.</text>
</comment>
<dbReference type="EMBL" id="JAYJJR010000024">
    <property type="protein sequence ID" value="MEB3023913.1"/>
    <property type="molecule type" value="Genomic_DNA"/>
</dbReference>
<feature type="region of interest" description="Disordered" evidence="1">
    <location>
        <begin position="1"/>
        <end position="40"/>
    </location>
</feature>
<accession>A0ABU5XPF4</accession>
<proteinExistence type="predicted"/>
<name>A0ABU5XPF4_9MYCO</name>
<dbReference type="Proteomes" id="UP001299596">
    <property type="component" value="Unassembled WGS sequence"/>
</dbReference>
<protein>
    <submittedName>
        <fullName evidence="2">Uncharacterized protein</fullName>
    </submittedName>
</protein>
<evidence type="ECO:0000313" key="2">
    <source>
        <dbReference type="EMBL" id="MEB3023913.1"/>
    </source>
</evidence>
<reference evidence="2 3" key="1">
    <citation type="submission" date="2023-12" db="EMBL/GenBank/DDBJ databases">
        <title>Description of new species of Mycobacterium terrae complex isolated from sewage at the Sao Paulo Zoological Park Foundation in Brazil.</title>
        <authorList>
            <person name="Romagnoli C.L."/>
            <person name="Conceicao E.C."/>
            <person name="Machado E."/>
            <person name="Barreto L.B.P.F."/>
            <person name="Sharma A."/>
            <person name="Silva N.M."/>
            <person name="Marques L.E."/>
            <person name="Juliana M.A."/>
            <person name="Lourenco M.C.S."/>
            <person name="Digiampietri L.A."/>
            <person name="Suffys P.N."/>
            <person name="Viana-Niero C."/>
        </authorList>
    </citation>
    <scope>NUCLEOTIDE SEQUENCE [LARGE SCALE GENOMIC DNA]</scope>
    <source>
        <strain evidence="2 3">MYC098</strain>
    </source>
</reference>
<evidence type="ECO:0000256" key="1">
    <source>
        <dbReference type="SAM" id="MobiDB-lite"/>
    </source>
</evidence>